<dbReference type="GO" id="GO:0003723">
    <property type="term" value="F:RNA binding"/>
    <property type="evidence" value="ECO:0007669"/>
    <property type="project" value="TreeGrafter"/>
</dbReference>
<keyword evidence="2" id="KW-0378">Hydrolase</keyword>
<dbReference type="Gene3D" id="3.40.50.12390">
    <property type="match status" value="1"/>
</dbReference>
<dbReference type="EMBL" id="CABVLZ010000003">
    <property type="protein sequence ID" value="VVU95134.1"/>
    <property type="molecule type" value="Genomic_DNA"/>
</dbReference>
<dbReference type="GO" id="GO:0005634">
    <property type="term" value="C:nucleus"/>
    <property type="evidence" value="ECO:0007669"/>
    <property type="project" value="TreeGrafter"/>
</dbReference>
<name>A0A5E8CKC7_9ZZZZ</name>
<keyword evidence="1" id="KW-0540">Nuclease</keyword>
<evidence type="ECO:0000313" key="6">
    <source>
        <dbReference type="EMBL" id="VVU95134.1"/>
    </source>
</evidence>
<dbReference type="Pfam" id="PF03159">
    <property type="entry name" value="XRN_N"/>
    <property type="match status" value="1"/>
</dbReference>
<dbReference type="InterPro" id="IPR027073">
    <property type="entry name" value="5_3_exoribonuclease"/>
</dbReference>
<protein>
    <submittedName>
        <fullName evidence="6">XRN 5'-3' exonuclease N-terminus</fullName>
    </submittedName>
</protein>
<dbReference type="GO" id="GO:0016075">
    <property type="term" value="P:rRNA catabolic process"/>
    <property type="evidence" value="ECO:0007669"/>
    <property type="project" value="TreeGrafter"/>
</dbReference>
<evidence type="ECO:0000256" key="3">
    <source>
        <dbReference type="ARBA" id="ARBA00022839"/>
    </source>
</evidence>
<dbReference type="PANTHER" id="PTHR12341">
    <property type="entry name" value="5'-&gt;3' EXORIBONUCLEASE"/>
    <property type="match status" value="1"/>
</dbReference>
<dbReference type="GO" id="GO:0000956">
    <property type="term" value="P:nuclear-transcribed mRNA catabolic process"/>
    <property type="evidence" value="ECO:0007669"/>
    <property type="project" value="TreeGrafter"/>
</dbReference>
<dbReference type="GO" id="GO:0004534">
    <property type="term" value="F:5'-3' RNA exonuclease activity"/>
    <property type="evidence" value="ECO:0007669"/>
    <property type="project" value="TreeGrafter"/>
</dbReference>
<accession>A0A5E8CKC7</accession>
<feature type="domain" description="Xrn1 helical" evidence="5">
    <location>
        <begin position="632"/>
        <end position="747"/>
    </location>
</feature>
<gene>
    <name evidence="6" type="ORF">CPAV1605_859</name>
</gene>
<organism evidence="6">
    <name type="scientific">seawater metagenome</name>
    <dbReference type="NCBI Taxonomy" id="1561972"/>
    <lineage>
        <taxon>unclassified sequences</taxon>
        <taxon>metagenomes</taxon>
        <taxon>ecological metagenomes</taxon>
    </lineage>
</organism>
<dbReference type="AlphaFoldDB" id="A0A5E8CKC7"/>
<feature type="domain" description="Xrn1 N-terminal" evidence="4">
    <location>
        <begin position="120"/>
        <end position="286"/>
    </location>
</feature>
<keyword evidence="3 6" id="KW-0269">Exonuclease</keyword>
<dbReference type="InterPro" id="IPR041412">
    <property type="entry name" value="Xrn1_helical"/>
</dbReference>
<evidence type="ECO:0000259" key="5">
    <source>
        <dbReference type="Pfam" id="PF17846"/>
    </source>
</evidence>
<dbReference type="Pfam" id="PF17846">
    <property type="entry name" value="XRN_M"/>
    <property type="match status" value="1"/>
</dbReference>
<proteinExistence type="predicted"/>
<evidence type="ECO:0000259" key="4">
    <source>
        <dbReference type="Pfam" id="PF03159"/>
    </source>
</evidence>
<dbReference type="InterPro" id="IPR004859">
    <property type="entry name" value="Xrn1_N"/>
</dbReference>
<evidence type="ECO:0000256" key="1">
    <source>
        <dbReference type="ARBA" id="ARBA00022722"/>
    </source>
</evidence>
<reference evidence="6" key="1">
    <citation type="submission" date="2019-09" db="EMBL/GenBank/DDBJ databases">
        <authorList>
            <person name="Needham M D."/>
        </authorList>
    </citation>
    <scope>NUCLEOTIDE SEQUENCE</scope>
</reference>
<evidence type="ECO:0000256" key="2">
    <source>
        <dbReference type="ARBA" id="ARBA00022801"/>
    </source>
</evidence>
<dbReference type="PANTHER" id="PTHR12341:SF70">
    <property type="entry name" value="XRN1 N-TERMINAL DOMAIN-CONTAINING PROTEIN"/>
    <property type="match status" value="1"/>
</dbReference>
<sequence length="932" mass="109336">MGIERFFSSLSREYRAGTIIKEITIRSSKINNDYIFFDFNSFVYGAKEVVLKKANKILNLLIQKKKNADFSEQSNLDSIATELNCSDFIASIDLTENEEIILKKINEFFEVGRLDHYIITQVLDNVFTMLTNTFDNTKIKRIMIALDGTPSKSKMVEQKKRRYMGSFTSSYKKELIEDKKDYLESIDSYLTTKYQISWDTKRISPGTTFMNLLAIVLNSEEFIGKISSILPALEIPPLISDVYDPGEGEMKIIDYILEKKEELNGTICMYSPDSDVILLGLILQNKLLDTTNKVFVLRHDQNKSKETPFYQYVDMIELSKKMFIDIKSKLPEDFELSSSAIINDIVLLFTVFGNDFLPKINSYDVRDDIKRIFSIYPEIINDNIQKSISPPYIIQPTDRKLKIQITAFSNAMEILGKHENEGLNVIYLDKKYANIDRIYKILVNYRMESPANIYKTIEKYYFFRTSDALHSLISRTISDFKQTDEDQDLNKFLEYFKASSQFLPTIHKINEGTPTMFYLNFKENFLELIDMTEIIRLITSNPDMSDIIGFIPYDAERNEEFFSQFDNVELLLKLIAGIIYISESNIKYVYYISSNGRLNHFLDFRNKATYGLTPITHTIQDDKYKYKMEKHEIKPEDVYKFEFFEMENMIDNYYTKMNARDDVELGEISNIEESKERYYRTNFDMEYNETNRMKIANDYLLGINWVFEYYFNGNSNFLYWYYPHEKSPLIEDINLLLVHKREHENPKFLSLFEDYLTALSVFIPREPFFTPLEQLFYVCPFDANNPSSQAFELIQGFISPKIIELLKVFITTKFENIDMNDVYFSVENVAKQVLDEPGPILEIDCKGVLYQNKCLLTQMIKYLSMGYEEYLANFRKLVPLEVQQELIPHMNIINPMSASQISASQMKYLAILGNNTFPANKNLFKKRYKVNY</sequence>